<proteinExistence type="predicted"/>
<protein>
    <submittedName>
        <fullName evidence="1">Uncharacterized protein</fullName>
    </submittedName>
</protein>
<evidence type="ECO:0000313" key="2">
    <source>
        <dbReference type="Proteomes" id="UP000297549"/>
    </source>
</evidence>
<organism evidence="1 2">
    <name type="scientific">Hymenobacter aquaticus</name>
    <dbReference type="NCBI Taxonomy" id="1867101"/>
    <lineage>
        <taxon>Bacteria</taxon>
        <taxon>Pseudomonadati</taxon>
        <taxon>Bacteroidota</taxon>
        <taxon>Cytophagia</taxon>
        <taxon>Cytophagales</taxon>
        <taxon>Hymenobacteraceae</taxon>
        <taxon>Hymenobacter</taxon>
    </lineage>
</organism>
<dbReference type="OrthoDB" id="885420at2"/>
<sequence>MQPTLLLTVESSFVLTGLGVLARGPAPALAPYARHTALAVALVWAGGRELTAVATVEEITQPSPTDPSLTLTAPALLLQLPEPAELPAGTEIWLTEQPLDDLFFL</sequence>
<dbReference type="Proteomes" id="UP000297549">
    <property type="component" value="Unassembled WGS sequence"/>
</dbReference>
<gene>
    <name evidence="1" type="ORF">E5K00_21285</name>
</gene>
<name>A0A4Z0PS23_9BACT</name>
<evidence type="ECO:0000313" key="1">
    <source>
        <dbReference type="EMBL" id="TGE20530.1"/>
    </source>
</evidence>
<keyword evidence="2" id="KW-1185">Reference proteome</keyword>
<accession>A0A4Z0PS23</accession>
<dbReference type="EMBL" id="SRLC01000003">
    <property type="protein sequence ID" value="TGE20530.1"/>
    <property type="molecule type" value="Genomic_DNA"/>
</dbReference>
<dbReference type="AlphaFoldDB" id="A0A4Z0PS23"/>
<reference evidence="1 2" key="1">
    <citation type="submission" date="2019-04" db="EMBL/GenBank/DDBJ databases">
        <authorList>
            <person name="Feng G."/>
            <person name="Zhang J."/>
            <person name="Zhu H."/>
        </authorList>
    </citation>
    <scope>NUCLEOTIDE SEQUENCE [LARGE SCALE GENOMIC DNA]</scope>
    <source>
        <strain evidence="1 2">JCM 31653</strain>
    </source>
</reference>
<dbReference type="RefSeq" id="WP_135465331.1">
    <property type="nucleotide sequence ID" value="NZ_SRLC01000003.1"/>
</dbReference>
<comment type="caution">
    <text evidence="1">The sequence shown here is derived from an EMBL/GenBank/DDBJ whole genome shotgun (WGS) entry which is preliminary data.</text>
</comment>